<protein>
    <recommendedName>
        <fullName evidence="1">T6SS Phospholipase effector Tle1-like catalytic domain-containing protein</fullName>
    </recommendedName>
</protein>
<evidence type="ECO:0000313" key="2">
    <source>
        <dbReference type="EMBL" id="AJK45345.1"/>
    </source>
</evidence>
<dbReference type="PANTHER" id="PTHR33840">
    <property type="match status" value="1"/>
</dbReference>
<evidence type="ECO:0000259" key="1">
    <source>
        <dbReference type="Pfam" id="PF09994"/>
    </source>
</evidence>
<reference evidence="2 3" key="2">
    <citation type="journal article" date="2016" name="Appl. Microbiol. Biotechnol.">
        <title>Mutations improving production and secretion of extracellular lipase by Burkholderia glumae PG1.</title>
        <authorList>
            <person name="Knapp A."/>
            <person name="Voget S."/>
            <person name="Gao R."/>
            <person name="Zaburannyi N."/>
            <person name="Krysciak D."/>
            <person name="Breuer M."/>
            <person name="Hauer B."/>
            <person name="Streit W.R."/>
            <person name="Muller R."/>
            <person name="Daniel R."/>
            <person name="Jaeger K.E."/>
        </authorList>
    </citation>
    <scope>NUCLEOTIDE SEQUENCE [LARGE SCALE GENOMIC DNA]</scope>
    <source>
        <strain evidence="2 3">PG1</strain>
    </source>
</reference>
<dbReference type="InterPro" id="IPR018712">
    <property type="entry name" value="Tle1-like_cat"/>
</dbReference>
<name>A0A0B6RWF3_BURPL</name>
<gene>
    <name evidence="2" type="ORF">BGL_1c08110</name>
</gene>
<dbReference type="RefSeq" id="WP_042624086.1">
    <property type="nucleotide sequence ID" value="NZ_CP002580.1"/>
</dbReference>
<organism evidence="2 3">
    <name type="scientific">Burkholderia plantarii</name>
    <dbReference type="NCBI Taxonomy" id="41899"/>
    <lineage>
        <taxon>Bacteria</taxon>
        <taxon>Pseudomonadati</taxon>
        <taxon>Pseudomonadota</taxon>
        <taxon>Betaproteobacteria</taxon>
        <taxon>Burkholderiales</taxon>
        <taxon>Burkholderiaceae</taxon>
        <taxon>Burkholderia</taxon>
    </lineage>
</organism>
<dbReference type="Proteomes" id="UP000031838">
    <property type="component" value="Chromosome 1"/>
</dbReference>
<accession>A0A0B6RWF3</accession>
<dbReference type="EMBL" id="CP002580">
    <property type="protein sequence ID" value="AJK45345.1"/>
    <property type="molecule type" value="Genomic_DNA"/>
</dbReference>
<evidence type="ECO:0000313" key="3">
    <source>
        <dbReference type="Proteomes" id="UP000031838"/>
    </source>
</evidence>
<proteinExistence type="predicted"/>
<dbReference type="HOGENOM" id="CLU_024975_0_0_4"/>
<dbReference type="KEGG" id="bgp:BGL_1c08110"/>
<feature type="domain" description="T6SS Phospholipase effector Tle1-like catalytic" evidence="1">
    <location>
        <begin position="49"/>
        <end position="179"/>
    </location>
</feature>
<feature type="domain" description="T6SS Phospholipase effector Tle1-like catalytic" evidence="1">
    <location>
        <begin position="201"/>
        <end position="307"/>
    </location>
</feature>
<keyword evidence="3" id="KW-1185">Reference proteome</keyword>
<reference evidence="3" key="1">
    <citation type="submission" date="2011-03" db="EMBL/GenBank/DDBJ databases">
        <authorList>
            <person name="Voget S."/>
            <person name="Streit W.R."/>
            <person name="Jaeger K.E."/>
            <person name="Daniel R."/>
        </authorList>
    </citation>
    <scope>NUCLEOTIDE SEQUENCE [LARGE SCALE GENOMIC DNA]</scope>
    <source>
        <strain evidence="3">PG1</strain>
    </source>
</reference>
<sequence>MTVRQANAAVSDAELGRAAMRGINRRFAAECSVNPKARFQCRLYPKLSFFFDGTGNNMYQELQKPEHEQALSNVAKLYLAAIRDRSQGATPRYFSGVGTPFKIPRRVPGYSAELLRDDPGGVIGLGFGLGGRTRIDAALAEFAMILGEDWSEGARRHMPFISVAVFGFSRGATEARVFVRELLSHCVDKDGQRCWLDKGLRRIPLRITFMGLFDTVASVGGPGLHLGWAAELAIPPEVERCVHYVAPHEVRQAFPLDSVRVGRTCPANCEEVVYPGVHADVGGGYASDQQGRSNLLARIPLRHMYAEALKAGVPLLALNRMLANRRVYFTLPDDEPVVTLYQDYMSNLPSANPEVEALIRAHRRLLFQWRGGLARRHEDTRVLGSLYGRRGVSAAACQTVQPATDLDHPECDPTRWTYDVPPSPERQATQLLAEQRRLARRVAFLRNPVESFTSTREWPPPQPRKLTAYEDLILSAWDIDSAVPPAVDSLLAEHVHDSVAHFTSWPCTLYDRRDIYCDQVRYHAARPWLGTRPEVTS</sequence>
<dbReference type="PANTHER" id="PTHR33840:SF1">
    <property type="entry name" value="TLE1 PHOSPHOLIPASE DOMAIN-CONTAINING PROTEIN"/>
    <property type="match status" value="1"/>
</dbReference>
<dbReference type="Pfam" id="PF09994">
    <property type="entry name" value="T6SS_Tle1-like_cat"/>
    <property type="match status" value="2"/>
</dbReference>
<dbReference type="AlphaFoldDB" id="A0A0B6RWF3"/>